<evidence type="ECO:0000313" key="2">
    <source>
        <dbReference type="EMBL" id="GJS83166.1"/>
    </source>
</evidence>
<evidence type="ECO:0000256" key="1">
    <source>
        <dbReference type="SAM" id="MobiDB-lite"/>
    </source>
</evidence>
<feature type="region of interest" description="Disordered" evidence="1">
    <location>
        <begin position="206"/>
        <end position="245"/>
    </location>
</feature>
<reference evidence="2" key="2">
    <citation type="submission" date="2022-01" db="EMBL/GenBank/DDBJ databases">
        <authorList>
            <person name="Yamashiro T."/>
            <person name="Shiraishi A."/>
            <person name="Satake H."/>
            <person name="Nakayama K."/>
        </authorList>
    </citation>
    <scope>NUCLEOTIDE SEQUENCE</scope>
</reference>
<keyword evidence="3" id="KW-1185">Reference proteome</keyword>
<reference evidence="2" key="1">
    <citation type="journal article" date="2022" name="Int. J. Mol. Sci.">
        <title>Draft Genome of Tanacetum Coccineum: Genomic Comparison of Closely Related Tanacetum-Family Plants.</title>
        <authorList>
            <person name="Yamashiro T."/>
            <person name="Shiraishi A."/>
            <person name="Nakayama K."/>
            <person name="Satake H."/>
        </authorList>
    </citation>
    <scope>NUCLEOTIDE SEQUENCE</scope>
</reference>
<dbReference type="Proteomes" id="UP001151760">
    <property type="component" value="Unassembled WGS sequence"/>
</dbReference>
<name>A0ABQ4Z078_9ASTR</name>
<feature type="compositionally biased region" description="Low complexity" evidence="1">
    <location>
        <begin position="95"/>
        <end position="109"/>
    </location>
</feature>
<proteinExistence type="predicted"/>
<evidence type="ECO:0000313" key="3">
    <source>
        <dbReference type="Proteomes" id="UP001151760"/>
    </source>
</evidence>
<feature type="region of interest" description="Disordered" evidence="1">
    <location>
        <begin position="93"/>
        <end position="112"/>
    </location>
</feature>
<organism evidence="2 3">
    <name type="scientific">Tanacetum coccineum</name>
    <dbReference type="NCBI Taxonomy" id="301880"/>
    <lineage>
        <taxon>Eukaryota</taxon>
        <taxon>Viridiplantae</taxon>
        <taxon>Streptophyta</taxon>
        <taxon>Embryophyta</taxon>
        <taxon>Tracheophyta</taxon>
        <taxon>Spermatophyta</taxon>
        <taxon>Magnoliopsida</taxon>
        <taxon>eudicotyledons</taxon>
        <taxon>Gunneridae</taxon>
        <taxon>Pentapetalae</taxon>
        <taxon>asterids</taxon>
        <taxon>campanulids</taxon>
        <taxon>Asterales</taxon>
        <taxon>Asteraceae</taxon>
        <taxon>Asteroideae</taxon>
        <taxon>Anthemideae</taxon>
        <taxon>Anthemidinae</taxon>
        <taxon>Tanacetum</taxon>
    </lineage>
</organism>
<sequence length="347" mass="38783">MEVRESMICCGQFITRMARRMNLLTDKVLDGLSAPTYCRALDATTLRELIGSNGSLIVEDPVPGVPRVAMHRPPRLNAPLSLDKEKIKELMVTYPTPSSSTPSSSSPKPKTGRFKQYKSFIKHMGGQVLPSMVDSRVNEIAKKSVPLYVAKGLLLERQKNLADLAAMIVEAVQKECKNLRDEITLQVTNAIANSIPPTVVIHTRDHKDHHDNDAHPKGKSSVKRQKTSECATYSVGESSSEHAMDQELNPSGLGEIDEAQLHKVVNDMLRQRCNLGEEHQKERLSLPTLEKPTPVYHNCQRDPKAPPMILLNQDIFYLKYGNSGPKKYNLSLHKYLAVPFLADDIKE</sequence>
<comment type="caution">
    <text evidence="2">The sequence shown here is derived from an EMBL/GenBank/DDBJ whole genome shotgun (WGS) entry which is preliminary data.</text>
</comment>
<feature type="compositionally biased region" description="Polar residues" evidence="1">
    <location>
        <begin position="228"/>
        <end position="238"/>
    </location>
</feature>
<gene>
    <name evidence="2" type="ORF">Tco_0749707</name>
</gene>
<protein>
    <submittedName>
        <fullName evidence="2">Uncharacterized protein</fullName>
    </submittedName>
</protein>
<dbReference type="EMBL" id="BQNB010010880">
    <property type="protein sequence ID" value="GJS83166.1"/>
    <property type="molecule type" value="Genomic_DNA"/>
</dbReference>
<feature type="compositionally biased region" description="Basic and acidic residues" evidence="1">
    <location>
        <begin position="206"/>
        <end position="216"/>
    </location>
</feature>
<accession>A0ABQ4Z078</accession>